<evidence type="ECO:0000259" key="2">
    <source>
        <dbReference type="Pfam" id="PF11412"/>
    </source>
</evidence>
<evidence type="ECO:0000256" key="1">
    <source>
        <dbReference type="SAM" id="SignalP"/>
    </source>
</evidence>
<comment type="caution">
    <text evidence="3">The sequence shown here is derived from an EMBL/GenBank/DDBJ whole genome shotgun (WGS) entry which is preliminary data.</text>
</comment>
<name>A0ABW3ZMZ3_9RHOB</name>
<keyword evidence="1" id="KW-0732">Signal</keyword>
<dbReference type="InterPro" id="IPR028250">
    <property type="entry name" value="DsbDN"/>
</dbReference>
<dbReference type="Proteomes" id="UP001597135">
    <property type="component" value="Unassembled WGS sequence"/>
</dbReference>
<feature type="signal peptide" evidence="1">
    <location>
        <begin position="1"/>
        <end position="20"/>
    </location>
</feature>
<protein>
    <submittedName>
        <fullName evidence="3">Protein-disulfide reductase DsbD domain-containing protein</fullName>
    </submittedName>
</protein>
<keyword evidence="4" id="KW-1185">Reference proteome</keyword>
<feature type="domain" description="Thiol:disulfide interchange protein DsbD N-terminal" evidence="2">
    <location>
        <begin position="38"/>
        <end position="142"/>
    </location>
</feature>
<evidence type="ECO:0000313" key="4">
    <source>
        <dbReference type="Proteomes" id="UP001597135"/>
    </source>
</evidence>
<evidence type="ECO:0000313" key="3">
    <source>
        <dbReference type="EMBL" id="MFD1344170.1"/>
    </source>
</evidence>
<dbReference type="Pfam" id="PF11412">
    <property type="entry name" value="DsbD_N"/>
    <property type="match status" value="1"/>
</dbReference>
<organism evidence="3 4">
    <name type="scientific">Litorisediminicola beolgyonensis</name>
    <dbReference type="NCBI Taxonomy" id="1173614"/>
    <lineage>
        <taxon>Bacteria</taxon>
        <taxon>Pseudomonadati</taxon>
        <taxon>Pseudomonadota</taxon>
        <taxon>Alphaproteobacteria</taxon>
        <taxon>Rhodobacterales</taxon>
        <taxon>Paracoccaceae</taxon>
        <taxon>Litorisediminicola</taxon>
    </lineage>
</organism>
<accession>A0ABW3ZMZ3</accession>
<proteinExistence type="predicted"/>
<feature type="chain" id="PRO_5046519035" evidence="1">
    <location>
        <begin position="21"/>
        <end position="264"/>
    </location>
</feature>
<dbReference type="RefSeq" id="WP_386805741.1">
    <property type="nucleotide sequence ID" value="NZ_JBHTMU010000040.1"/>
</dbReference>
<reference evidence="4" key="1">
    <citation type="journal article" date="2019" name="Int. J. Syst. Evol. Microbiol.">
        <title>The Global Catalogue of Microorganisms (GCM) 10K type strain sequencing project: providing services to taxonomists for standard genome sequencing and annotation.</title>
        <authorList>
            <consortium name="The Broad Institute Genomics Platform"/>
            <consortium name="The Broad Institute Genome Sequencing Center for Infectious Disease"/>
            <person name="Wu L."/>
            <person name="Ma J."/>
        </authorList>
    </citation>
    <scope>NUCLEOTIDE SEQUENCE [LARGE SCALE GENOMIC DNA]</scope>
    <source>
        <strain evidence="4">CCUG 62953</strain>
    </source>
</reference>
<sequence length="264" mass="27734">MIKAAFTLALAFCLAAPVAAGGFDQSVSAQLRPGWRLPDGRHVAGLELTLAPGWKTYWRAPGDAGIPPSFDWSGSDNVSAVAITWPVPHVSYQGGMRSVVYTDRVVLPLTVSPSKSGEVRLSGEVSIGVCKDVCLPKTLRLDATLGDGDRPDPVIAAALADRPFSASEAGVRGVTCSVAQIEGGLSLTAKIDMPSAGGTEEMVIETGNPAVWVSEPESRRDNGLLVATAELMHMEAKPFALDRDEVTVTVIGERHVVEITGCKG</sequence>
<dbReference type="EMBL" id="JBHTMU010000040">
    <property type="protein sequence ID" value="MFD1344170.1"/>
    <property type="molecule type" value="Genomic_DNA"/>
</dbReference>
<gene>
    <name evidence="3" type="ORF">ACFQ4E_17195</name>
</gene>